<dbReference type="RefSeq" id="WP_171222089.1">
    <property type="nucleotide sequence ID" value="NZ_CP121446.1"/>
</dbReference>
<organism evidence="3 4">
    <name type="scientific">Flavobacterium rivulicola</name>
    <dbReference type="NCBI Taxonomy" id="2732161"/>
    <lineage>
        <taxon>Bacteria</taxon>
        <taxon>Pseudomonadati</taxon>
        <taxon>Bacteroidota</taxon>
        <taxon>Flavobacteriia</taxon>
        <taxon>Flavobacteriales</taxon>
        <taxon>Flavobacteriaceae</taxon>
        <taxon>Flavobacterium</taxon>
    </lineage>
</organism>
<dbReference type="Proteomes" id="UP000536509">
    <property type="component" value="Unassembled WGS sequence"/>
</dbReference>
<keyword evidence="2" id="KW-0732">Signal</keyword>
<keyword evidence="1" id="KW-0175">Coiled coil</keyword>
<feature type="chain" id="PRO_5031370671" description="PorT family protein" evidence="2">
    <location>
        <begin position="22"/>
        <end position="351"/>
    </location>
</feature>
<evidence type="ECO:0000256" key="2">
    <source>
        <dbReference type="SAM" id="SignalP"/>
    </source>
</evidence>
<sequence>MKNFIIYASLALSMIVTKAVAQGTLKVDVQETSFELRVKLIANKIDAITKEEKAALKAEIESVNKELEAGTITKEQADEKKLQFAEIRSKNIETRVGAAQEELKELVNQKVAGKITDGKDKVTVKWNWTNNDSIRKSRGERRTTSQFVFAAGVNNLVTDGSAANSDYRYWGSHFYEWGFTSNTRLFKNDNLLHLKYGLSLMYNNLRPTDNRLFVVNGNQTNLETSPVNLKDSRFRNVYLTVPMHLEFDFTKAKDKDGKKIFRTHESVRFGIGGYAGLRVKSKQKLCYELDGNDVSVKEKGDFNANDFIYGVSTYIGYGETSLYLKYDLNPLFKDNAIKQNNISLGVRFDFN</sequence>
<proteinExistence type="predicted"/>
<keyword evidence="4" id="KW-1185">Reference proteome</keyword>
<feature type="coiled-coil region" evidence="1">
    <location>
        <begin position="82"/>
        <end position="109"/>
    </location>
</feature>
<evidence type="ECO:0000256" key="1">
    <source>
        <dbReference type="SAM" id="Coils"/>
    </source>
</evidence>
<comment type="caution">
    <text evidence="3">The sequence shown here is derived from an EMBL/GenBank/DDBJ whole genome shotgun (WGS) entry which is preliminary data.</text>
</comment>
<feature type="signal peptide" evidence="2">
    <location>
        <begin position="1"/>
        <end position="21"/>
    </location>
</feature>
<accession>A0A7Y3R8I8</accession>
<protein>
    <recommendedName>
        <fullName evidence="5">PorT family protein</fullName>
    </recommendedName>
</protein>
<gene>
    <name evidence="3" type="ORF">HKT18_06700</name>
</gene>
<name>A0A7Y3R8I8_9FLAO</name>
<dbReference type="EMBL" id="JABEVX010000003">
    <property type="protein sequence ID" value="NNT71900.1"/>
    <property type="molecule type" value="Genomic_DNA"/>
</dbReference>
<evidence type="ECO:0008006" key="5">
    <source>
        <dbReference type="Google" id="ProtNLM"/>
    </source>
</evidence>
<evidence type="ECO:0000313" key="4">
    <source>
        <dbReference type="Proteomes" id="UP000536509"/>
    </source>
</evidence>
<dbReference type="AlphaFoldDB" id="A0A7Y3R8I8"/>
<reference evidence="3 4" key="1">
    <citation type="submission" date="2020-05" db="EMBL/GenBank/DDBJ databases">
        <title>Draft genome of Flavobacterium sp. IMCC34852.</title>
        <authorList>
            <person name="Song J."/>
            <person name="Cho J.-C."/>
        </authorList>
    </citation>
    <scope>NUCLEOTIDE SEQUENCE [LARGE SCALE GENOMIC DNA]</scope>
    <source>
        <strain evidence="3 4">IMCC34852</strain>
    </source>
</reference>
<evidence type="ECO:0000313" key="3">
    <source>
        <dbReference type="EMBL" id="NNT71900.1"/>
    </source>
</evidence>